<dbReference type="CDD" id="cd02966">
    <property type="entry name" value="TlpA_like_family"/>
    <property type="match status" value="1"/>
</dbReference>
<sequence>MKKMLTVLFLVMISTSLFAEPVLKKLKGENIPFSSLKGQWVFINYWASWCESCIGEIPALNQFAKENKKRATVFAVNYDALPANQQLSLVRQYNILYPSLQNDPAKELKLGDIRGVPVTFVFDPQGRLVETLYGPQSVNSLNQILASD</sequence>
<dbReference type="RefSeq" id="WP_135059537.1">
    <property type="nucleotide sequence ID" value="NZ_CP038254.1"/>
</dbReference>
<dbReference type="Pfam" id="PF00578">
    <property type="entry name" value="AhpC-TSA"/>
    <property type="match status" value="1"/>
</dbReference>
<evidence type="ECO:0000313" key="4">
    <source>
        <dbReference type="Proteomes" id="UP000295517"/>
    </source>
</evidence>
<organism evidence="3 4">
    <name type="scientific">Legionella israelensis</name>
    <dbReference type="NCBI Taxonomy" id="454"/>
    <lineage>
        <taxon>Bacteria</taxon>
        <taxon>Pseudomonadati</taxon>
        <taxon>Pseudomonadota</taxon>
        <taxon>Gammaproteobacteria</taxon>
        <taxon>Legionellales</taxon>
        <taxon>Legionellaceae</taxon>
        <taxon>Legionella</taxon>
    </lineage>
</organism>
<evidence type="ECO:0000313" key="3">
    <source>
        <dbReference type="EMBL" id="QBR83042.1"/>
    </source>
</evidence>
<dbReference type="InterPro" id="IPR000866">
    <property type="entry name" value="AhpC/TSA"/>
</dbReference>
<evidence type="ECO:0000256" key="1">
    <source>
        <dbReference type="SAM" id="SignalP"/>
    </source>
</evidence>
<name>A0AAX1EDJ8_9GAMM</name>
<evidence type="ECO:0000259" key="2">
    <source>
        <dbReference type="PROSITE" id="PS51352"/>
    </source>
</evidence>
<dbReference type="PANTHER" id="PTHR42852">
    <property type="entry name" value="THIOL:DISULFIDE INTERCHANGE PROTEIN DSBE"/>
    <property type="match status" value="1"/>
</dbReference>
<dbReference type="Gene3D" id="3.40.30.10">
    <property type="entry name" value="Glutaredoxin"/>
    <property type="match status" value="1"/>
</dbReference>
<dbReference type="Proteomes" id="UP000295517">
    <property type="component" value="Chromosome"/>
</dbReference>
<dbReference type="GO" id="GO:0016209">
    <property type="term" value="F:antioxidant activity"/>
    <property type="evidence" value="ECO:0007669"/>
    <property type="project" value="InterPro"/>
</dbReference>
<dbReference type="EMBL" id="CP038254">
    <property type="protein sequence ID" value="QBR83042.1"/>
    <property type="molecule type" value="Genomic_DNA"/>
</dbReference>
<keyword evidence="1" id="KW-0732">Signal</keyword>
<feature type="signal peptide" evidence="1">
    <location>
        <begin position="1"/>
        <end position="19"/>
    </location>
</feature>
<dbReference type="GO" id="GO:0016491">
    <property type="term" value="F:oxidoreductase activity"/>
    <property type="evidence" value="ECO:0007669"/>
    <property type="project" value="InterPro"/>
</dbReference>
<reference evidence="3 4" key="1">
    <citation type="submission" date="2019-03" db="EMBL/GenBank/DDBJ databases">
        <title>Diverse conjugative elements silence natural transformation in Legionella species.</title>
        <authorList>
            <person name="Durieux I."/>
            <person name="Ginevra C."/>
            <person name="Attaiech L."/>
            <person name="Picq K."/>
            <person name="Juan P.A."/>
            <person name="Jarraud S."/>
            <person name="Charpentier X."/>
        </authorList>
    </citation>
    <scope>NUCLEOTIDE SEQUENCE [LARGE SCALE GENOMIC DNA]</scope>
    <source>
        <strain evidence="3 4">HL-0427-4011</strain>
    </source>
</reference>
<dbReference type="SUPFAM" id="SSF52833">
    <property type="entry name" value="Thioredoxin-like"/>
    <property type="match status" value="1"/>
</dbReference>
<dbReference type="PANTHER" id="PTHR42852:SF18">
    <property type="entry name" value="CHROMOSOME UNDETERMINED SCAFFOLD_47, WHOLE GENOME SHOTGUN SEQUENCE"/>
    <property type="match status" value="1"/>
</dbReference>
<gene>
    <name evidence="3" type="ORF">E3983_00930</name>
</gene>
<feature type="domain" description="Thioredoxin" evidence="2">
    <location>
        <begin position="11"/>
        <end position="148"/>
    </location>
</feature>
<dbReference type="AlphaFoldDB" id="A0AAX1EDJ8"/>
<dbReference type="PROSITE" id="PS51352">
    <property type="entry name" value="THIOREDOXIN_2"/>
    <property type="match status" value="1"/>
</dbReference>
<proteinExistence type="predicted"/>
<dbReference type="InterPro" id="IPR013766">
    <property type="entry name" value="Thioredoxin_domain"/>
</dbReference>
<feature type="chain" id="PRO_5043387686" evidence="1">
    <location>
        <begin position="20"/>
        <end position="148"/>
    </location>
</feature>
<protein>
    <submittedName>
        <fullName evidence="3">TlpA family protein disulfide reductase</fullName>
    </submittedName>
</protein>
<dbReference type="InterPro" id="IPR036249">
    <property type="entry name" value="Thioredoxin-like_sf"/>
</dbReference>
<dbReference type="InterPro" id="IPR050553">
    <property type="entry name" value="Thioredoxin_ResA/DsbE_sf"/>
</dbReference>
<accession>A0AAX1EDJ8</accession>